<evidence type="ECO:0000313" key="2">
    <source>
        <dbReference type="EMBL" id="UNM96751.1"/>
    </source>
</evidence>
<sequence>MKYTAEEIEFLKNNQSKMTRKELTEKFNQHFKKNRTVTAIRGFCKRKGFLRPKSTWYFPAGHIPVNKGSVGLTGANSGSFKKGNRPHNTLEVGAVIKREDGYLYIKVAEPNHWRPKHYLIWEESNPPVLADEAILFMDNNRENLSLDNLMKITKGELARMNKKGFSTLPKELKKQAVYLTRLNILTNKKRRKRGK</sequence>
<feature type="domain" description="HNH nuclease" evidence="1">
    <location>
        <begin position="115"/>
        <end position="158"/>
    </location>
</feature>
<reference evidence="2 3" key="1">
    <citation type="submission" date="2022-03" db="EMBL/GenBank/DDBJ databases">
        <title>Ignatzschineria rhizosphaerae HR5S32.</title>
        <authorList>
            <person name="Sun J.Q."/>
            <person name="Feng J.Y."/>
        </authorList>
    </citation>
    <scope>NUCLEOTIDE SEQUENCE [LARGE SCALE GENOMIC DNA]</scope>
    <source>
        <strain evidence="2 3">HR5S32</strain>
    </source>
</reference>
<accession>A0ABY3X7N8</accession>
<dbReference type="SUPFAM" id="SSF54060">
    <property type="entry name" value="His-Me finger endonucleases"/>
    <property type="match status" value="1"/>
</dbReference>
<keyword evidence="2" id="KW-0255">Endonuclease</keyword>
<name>A0ABY3X7N8_9GAMM</name>
<organism evidence="2 3">
    <name type="scientific">Ignatzschineria rhizosphaerae</name>
    <dbReference type="NCBI Taxonomy" id="2923279"/>
    <lineage>
        <taxon>Bacteria</taxon>
        <taxon>Pseudomonadati</taxon>
        <taxon>Pseudomonadota</taxon>
        <taxon>Gammaproteobacteria</taxon>
        <taxon>Cardiobacteriales</taxon>
        <taxon>Ignatzschineriaceae</taxon>
        <taxon>Ignatzschineria</taxon>
    </lineage>
</organism>
<evidence type="ECO:0000259" key="1">
    <source>
        <dbReference type="Pfam" id="PF13392"/>
    </source>
</evidence>
<gene>
    <name evidence="2" type="ORF">MMG00_02530</name>
</gene>
<dbReference type="Pfam" id="PF13392">
    <property type="entry name" value="HNH_3"/>
    <property type="match status" value="1"/>
</dbReference>
<dbReference type="Proteomes" id="UP000829542">
    <property type="component" value="Chromosome"/>
</dbReference>
<keyword evidence="2" id="KW-0378">Hydrolase</keyword>
<dbReference type="EMBL" id="CP093379">
    <property type="protein sequence ID" value="UNM96751.1"/>
    <property type="molecule type" value="Genomic_DNA"/>
</dbReference>
<proteinExistence type="predicted"/>
<dbReference type="RefSeq" id="WP_242150927.1">
    <property type="nucleotide sequence ID" value="NZ_CP093379.1"/>
</dbReference>
<dbReference type="GO" id="GO:0004519">
    <property type="term" value="F:endonuclease activity"/>
    <property type="evidence" value="ECO:0007669"/>
    <property type="project" value="UniProtKB-KW"/>
</dbReference>
<keyword evidence="3" id="KW-1185">Reference proteome</keyword>
<evidence type="ECO:0000313" key="3">
    <source>
        <dbReference type="Proteomes" id="UP000829542"/>
    </source>
</evidence>
<protein>
    <submittedName>
        <fullName evidence="2">HNH endonuclease</fullName>
    </submittedName>
</protein>
<keyword evidence="2" id="KW-0540">Nuclease</keyword>
<dbReference type="InterPro" id="IPR044925">
    <property type="entry name" value="His-Me_finger_sf"/>
</dbReference>
<dbReference type="InterPro" id="IPR003615">
    <property type="entry name" value="HNH_nuc"/>
</dbReference>